<dbReference type="InterPro" id="IPR036188">
    <property type="entry name" value="FAD/NAD-bd_sf"/>
</dbReference>
<evidence type="ECO:0000256" key="1">
    <source>
        <dbReference type="ARBA" id="ARBA00023002"/>
    </source>
</evidence>
<dbReference type="InterPro" id="IPR017900">
    <property type="entry name" value="4Fe4S_Fe_S_CS"/>
</dbReference>
<dbReference type="InterPro" id="IPR051691">
    <property type="entry name" value="Metab_Enz_Cyan_OpOx_G3PDH"/>
</dbReference>
<dbReference type="PRINTS" id="PR00469">
    <property type="entry name" value="PNDRDTASEII"/>
</dbReference>
<dbReference type="PANTHER" id="PTHR42949">
    <property type="entry name" value="ANAEROBIC GLYCEROL-3-PHOSPHATE DEHYDROGENASE SUBUNIT B"/>
    <property type="match status" value="1"/>
</dbReference>
<dbReference type="PANTHER" id="PTHR42949:SF3">
    <property type="entry name" value="ANAEROBIC GLYCEROL-3-PHOSPHATE DEHYDROGENASE SUBUNIT B"/>
    <property type="match status" value="1"/>
</dbReference>
<dbReference type="InterPro" id="IPR001041">
    <property type="entry name" value="2Fe-2S_ferredoxin-type"/>
</dbReference>
<dbReference type="InterPro" id="IPR017896">
    <property type="entry name" value="4Fe4S_Fe-S-bd"/>
</dbReference>
<dbReference type="Proteomes" id="UP001200513">
    <property type="component" value="Chromosome"/>
</dbReference>
<name>A0A9Y1BNZ0_9ARCH</name>
<dbReference type="Gene3D" id="3.30.70.20">
    <property type="match status" value="1"/>
</dbReference>
<keyword evidence="1" id="KW-0560">Oxidoreductase</keyword>
<evidence type="ECO:0000313" key="3">
    <source>
        <dbReference type="EMBL" id="UJG42272.1"/>
    </source>
</evidence>
<dbReference type="CDD" id="cd19946">
    <property type="entry name" value="GlpA-like_Fer2_BFD-like"/>
    <property type="match status" value="1"/>
</dbReference>
<dbReference type="InterPro" id="IPR023753">
    <property type="entry name" value="FAD/NAD-binding_dom"/>
</dbReference>
<dbReference type="Pfam" id="PF04324">
    <property type="entry name" value="Fer2_BFD"/>
    <property type="match status" value="1"/>
</dbReference>
<gene>
    <name evidence="3" type="ORF">K9W46_07610</name>
</gene>
<dbReference type="InterPro" id="IPR007419">
    <property type="entry name" value="BFD-like_2Fe2S-bd_dom"/>
</dbReference>
<reference evidence="3" key="1">
    <citation type="journal article" date="2022" name="Nat. Microbiol.">
        <title>Unique mobile elements and scalable gene flow at the prokaryote-eukaryote boundary revealed by circularized Asgard archaea genomes.</title>
        <authorList>
            <person name="Wu F."/>
            <person name="Speth D.R."/>
            <person name="Philosof A."/>
            <person name="Cremiere A."/>
            <person name="Narayanan A."/>
            <person name="Barco R.A."/>
            <person name="Connon S.A."/>
            <person name="Amend J.P."/>
            <person name="Antoshechkin I.A."/>
            <person name="Orphan V.J."/>
        </authorList>
    </citation>
    <scope>NUCLEOTIDE SEQUENCE</scope>
    <source>
        <strain evidence="3">PR6</strain>
    </source>
</reference>
<feature type="domain" description="4Fe-4S ferredoxin-type" evidence="2">
    <location>
        <begin position="485"/>
        <end position="515"/>
    </location>
</feature>
<sequence>MTNRRITQHPVLSTDIERKKVSFTFNSKKMFGYENEMISSALIANGIDIFGHHKKDKSPQGIFCANGQCSQCTVIVDGLAVKSCMTPLKEGMKIESLEGLPTLPEDDKPVDLKPVKKIETDVLIIGGGPAGLSAAIELSKYNIKILIVDDKSKLGGKLVLQTHKFFGSIKDSFAGTRGIQIGNILADRINSSQNIDVWLESTAIAVFSDKVVGILKKDQYILVKPKKLLVATGAREKMLVFPGNTLPGVYGAGAFQTLVNRDLVRTSNRIFIVGGGNVGLIAGYHAIQAGIKVVGLVEALPYCGGYKVHEDKLKRLGVPIFTSHTILAAHGEERVESITIAEIDKNFKPIKGTEKTFEVDTILIAVGLNPVDEFYLKAKEYGFDVWSAGDAKEIAEASAAMFGGKIAGAEIAKSFGFTTEDIPEEWREKEAILKSHPGKIFEKEKPSSTTGVYPIIHCKQEIPCNPCTSVCPRNLIKIEGGGILGIPKFVATSECIGCAQCVAICPGLAITLVDFRNDNEKPTITLPCEIFAEIKQGDTLMLVDEDGNELGEFIVNKVRELRKYQATKLVELQVPKEIAWKATSFKVQNVIENNIEDDYHEQIIPDDAYVCRCERVTAGEVRRYIRSGVKDMNELKAITRAGLGACGGKTCSSLIERIYREEGYKPGEYKPSSKRPLFVEVPLKNFSSKEEKKNE</sequence>
<dbReference type="GO" id="GO:0016491">
    <property type="term" value="F:oxidoreductase activity"/>
    <property type="evidence" value="ECO:0007669"/>
    <property type="project" value="UniProtKB-KW"/>
</dbReference>
<dbReference type="PROSITE" id="PS00197">
    <property type="entry name" value="2FE2S_FER_1"/>
    <property type="match status" value="1"/>
</dbReference>
<dbReference type="Gene3D" id="3.40.50.720">
    <property type="entry name" value="NAD(P)-binding Rossmann-like Domain"/>
    <property type="match status" value="1"/>
</dbReference>
<dbReference type="Gene3D" id="1.10.10.1100">
    <property type="entry name" value="BFD-like [2Fe-2S]-binding domain"/>
    <property type="match status" value="1"/>
</dbReference>
<accession>A0A9Y1BNZ0</accession>
<dbReference type="EMBL" id="CP084167">
    <property type="protein sequence ID" value="UJG42272.1"/>
    <property type="molecule type" value="Genomic_DNA"/>
</dbReference>
<dbReference type="PROSITE" id="PS51379">
    <property type="entry name" value="4FE4S_FER_2"/>
    <property type="match status" value="1"/>
</dbReference>
<dbReference type="PRINTS" id="PR00368">
    <property type="entry name" value="FADPNR"/>
</dbReference>
<dbReference type="InterPro" id="IPR041854">
    <property type="entry name" value="BFD-like_2Fe2S-bd_dom_sf"/>
</dbReference>
<proteinExistence type="predicted"/>
<dbReference type="InterPro" id="IPR042204">
    <property type="entry name" value="2Fe-2S-bd_N"/>
</dbReference>
<dbReference type="SUPFAM" id="SSF54862">
    <property type="entry name" value="4Fe-4S ferredoxins"/>
    <property type="match status" value="1"/>
</dbReference>
<dbReference type="Pfam" id="PF07992">
    <property type="entry name" value="Pyr_redox_2"/>
    <property type="match status" value="1"/>
</dbReference>
<dbReference type="SUPFAM" id="SSF51905">
    <property type="entry name" value="FAD/NAD(P)-binding domain"/>
    <property type="match status" value="1"/>
</dbReference>
<dbReference type="PROSITE" id="PS00198">
    <property type="entry name" value="4FE4S_FER_1"/>
    <property type="match status" value="1"/>
</dbReference>
<dbReference type="Gene3D" id="3.10.20.440">
    <property type="entry name" value="2Fe-2S iron-sulphur cluster binding domain, sarcosine oxidase, alpha subunit, N-terminal domain"/>
    <property type="match status" value="1"/>
</dbReference>
<organism evidence="3">
    <name type="scientific">Candidatus Heimdallarchaeum endolithica</name>
    <dbReference type="NCBI Taxonomy" id="2876572"/>
    <lineage>
        <taxon>Archaea</taxon>
        <taxon>Promethearchaeati</taxon>
        <taxon>Candidatus Heimdallarchaeota</taxon>
        <taxon>Candidatus Heimdallarchaeia (ex Rinke et al. 2021) (nom. nud.)</taxon>
        <taxon>Candidatus Heimdallarchaeales</taxon>
        <taxon>Candidatus Heimdallarchaeaceae</taxon>
        <taxon>Candidatus Heimdallarchaeum</taxon>
    </lineage>
</organism>
<protein>
    <submittedName>
        <fullName evidence="3">FAD-dependent oxidoreductase</fullName>
    </submittedName>
</protein>
<dbReference type="Pfam" id="PF13510">
    <property type="entry name" value="Fer2_4"/>
    <property type="match status" value="1"/>
</dbReference>
<dbReference type="InterPro" id="IPR006058">
    <property type="entry name" value="2Fe2S_fd_BS"/>
</dbReference>
<evidence type="ECO:0000259" key="2">
    <source>
        <dbReference type="PROSITE" id="PS51379"/>
    </source>
</evidence>
<dbReference type="AlphaFoldDB" id="A0A9Y1BNZ0"/>
<dbReference type="Gene3D" id="3.50.50.60">
    <property type="entry name" value="FAD/NAD(P)-binding domain"/>
    <property type="match status" value="1"/>
</dbReference>
<dbReference type="CDD" id="cd00207">
    <property type="entry name" value="fer2"/>
    <property type="match status" value="1"/>
</dbReference>
<dbReference type="GO" id="GO:0051537">
    <property type="term" value="F:2 iron, 2 sulfur cluster binding"/>
    <property type="evidence" value="ECO:0007669"/>
    <property type="project" value="InterPro"/>
</dbReference>